<dbReference type="InterPro" id="IPR000184">
    <property type="entry name" value="Bac_surfAg_D15"/>
</dbReference>
<dbReference type="GO" id="GO:0043165">
    <property type="term" value="P:Gram-negative-bacterium-type cell outer membrane assembly"/>
    <property type="evidence" value="ECO:0007669"/>
    <property type="project" value="UniProtKB-UniRule"/>
</dbReference>
<keyword evidence="7 8" id="KW-0998">Cell outer membrane</keyword>
<name>A0A420E974_9ALTE</name>
<evidence type="ECO:0000256" key="9">
    <source>
        <dbReference type="NCBIfam" id="TIGR03303"/>
    </source>
</evidence>
<dbReference type="InterPro" id="IPR034746">
    <property type="entry name" value="POTRA"/>
</dbReference>
<dbReference type="NCBIfam" id="TIGR03303">
    <property type="entry name" value="OM_YaeT"/>
    <property type="match status" value="1"/>
</dbReference>
<keyword evidence="4 8" id="KW-0732">Signal</keyword>
<comment type="subunit">
    <text evidence="8">Part of the Bam complex.</text>
</comment>
<feature type="signal peptide" evidence="8">
    <location>
        <begin position="1"/>
        <end position="23"/>
    </location>
</feature>
<feature type="domain" description="POTRA" evidence="10">
    <location>
        <begin position="95"/>
        <end position="175"/>
    </location>
</feature>
<dbReference type="Gene3D" id="3.10.20.310">
    <property type="entry name" value="membrane protein fhac"/>
    <property type="match status" value="5"/>
</dbReference>
<accession>A0A420E974</accession>
<keyword evidence="3 8" id="KW-0812">Transmembrane</keyword>
<dbReference type="PANTHER" id="PTHR12815">
    <property type="entry name" value="SORTING AND ASSEMBLY MACHINERY SAMM50 PROTEIN FAMILY MEMBER"/>
    <property type="match status" value="1"/>
</dbReference>
<dbReference type="Pfam" id="PF07244">
    <property type="entry name" value="POTRA"/>
    <property type="match status" value="4"/>
</dbReference>
<sequence length="805" mass="90027" precursor="true">MFKFKYLVSAALLLSQSLIHVQAAQEFAVEDIRVEGLQRVSLGAALLQIPVRVGDTVSDQTISNSIKQLYRSGNFENIEALRDGNTLILRVTERPTISNIAYSGNKDIKQEQLEQSLIASGISVGEPLDKTQLSNIEKSLEDFYYSSGKYSAKVSAIVTPLPRNRVDLTFNFQEGVSAKIEQINLIGNRDFSDGEIIKRMSLTDSVAWWNVLGDKKYQSQKLAGDLETIRSFYFDRGYVRFDIKSTQVALTPDKKGIYITINIDEGEVYSIDEVILNGNLLDKSEEMNALVTLEPGDMYSGAEVTATEEVLSQYLGRFGYAYPKVDVFPDIDDVTRTVKLNFNVEPGNRFYVRRVNFSGNTLTKDEVLRREMRQMEGTWLSNRMIEQSRGRLNRLGYFESVEVDTKPLPGSDDQVDVDIKVKEQASGDINGGFGYGTDSGFSLFAGIQQNNFLGTGNRAGFNVNTNKYSKNASLNFTDPYFTVNGVSLGGRVYYSDYEAQEDDVADYNNTTLGVRSTLGFPINEYNRLDASLGLENNVISRNNEYAQLIDFWDIYAENEEEDGRLGFTALDFTLGWDRNTLNNGTMPSAGSTQRLSSKATVPGSELQFVKSSFDTRHYFPITENHDWVVMLRARAAYGFGYGQTGDGVDHILPFFENYFAGGFSTIRGFRSNTAGPKGIEVIGDDYTVTDSSVGGDAMAIGTVEFIVPTPFLDESYIRQVRTSFHFDFGSAWDTKFDYERYKALCTQNCQDLYDYSSPTNIRAAVGVSVQWISPMGPLVFSLAQPLKKYPGDRTEVFSFNIGNSF</sequence>
<evidence type="ECO:0000256" key="5">
    <source>
        <dbReference type="ARBA" id="ARBA00022737"/>
    </source>
</evidence>
<gene>
    <name evidence="8 11" type="primary">bamA</name>
    <name evidence="11" type="ORF">DBZ36_14030</name>
</gene>
<comment type="caution">
    <text evidence="11">The sequence shown here is derived from an EMBL/GenBank/DDBJ whole genome shotgun (WGS) entry which is preliminary data.</text>
</comment>
<dbReference type="AlphaFoldDB" id="A0A420E974"/>
<dbReference type="GO" id="GO:0051205">
    <property type="term" value="P:protein insertion into membrane"/>
    <property type="evidence" value="ECO:0007669"/>
    <property type="project" value="UniProtKB-UniRule"/>
</dbReference>
<evidence type="ECO:0000256" key="4">
    <source>
        <dbReference type="ARBA" id="ARBA00022729"/>
    </source>
</evidence>
<dbReference type="FunFam" id="3.10.20.310:FF:000002">
    <property type="entry name" value="Outer membrane protein assembly factor BamA"/>
    <property type="match status" value="1"/>
</dbReference>
<dbReference type="OrthoDB" id="9803054at2"/>
<comment type="similarity">
    <text evidence="8">Belongs to the BamA family.</text>
</comment>
<comment type="subcellular location">
    <subcellularLocation>
        <location evidence="8">Cell outer membrane</location>
    </subcellularLocation>
    <subcellularLocation>
        <location evidence="1">Membrane</location>
    </subcellularLocation>
</comment>
<comment type="function">
    <text evidence="8">Part of the outer membrane protein assembly complex, which is involved in assembly and insertion of beta-barrel proteins into the outer membrane.</text>
</comment>
<keyword evidence="5 8" id="KW-0677">Repeat</keyword>
<evidence type="ECO:0000259" key="10">
    <source>
        <dbReference type="PROSITE" id="PS51779"/>
    </source>
</evidence>
<dbReference type="InterPro" id="IPR010827">
    <property type="entry name" value="BamA/TamA_POTRA"/>
</dbReference>
<dbReference type="FunFam" id="3.10.20.310:FF:000001">
    <property type="entry name" value="Outer membrane protein assembly factor BamA"/>
    <property type="match status" value="1"/>
</dbReference>
<dbReference type="EMBL" id="RAQO01000008">
    <property type="protein sequence ID" value="RKF15937.1"/>
    <property type="molecule type" value="Genomic_DNA"/>
</dbReference>
<dbReference type="InterPro" id="IPR023707">
    <property type="entry name" value="OM_assembly_BamA"/>
</dbReference>
<feature type="domain" description="POTRA" evidence="10">
    <location>
        <begin position="350"/>
        <end position="424"/>
    </location>
</feature>
<organism evidence="11 12">
    <name type="scientific">Alginatibacterium sediminis</name>
    <dbReference type="NCBI Taxonomy" id="2164068"/>
    <lineage>
        <taxon>Bacteria</taxon>
        <taxon>Pseudomonadati</taxon>
        <taxon>Pseudomonadota</taxon>
        <taxon>Gammaproteobacteria</taxon>
        <taxon>Alteromonadales</taxon>
        <taxon>Alteromonadaceae</taxon>
        <taxon>Alginatibacterium</taxon>
    </lineage>
</organism>
<dbReference type="GO" id="GO:1990063">
    <property type="term" value="C:Bam protein complex"/>
    <property type="evidence" value="ECO:0007669"/>
    <property type="project" value="TreeGrafter"/>
</dbReference>
<keyword evidence="6 8" id="KW-0472">Membrane</keyword>
<dbReference type="PANTHER" id="PTHR12815:SF23">
    <property type="entry name" value="OUTER MEMBRANE PROTEIN ASSEMBLY FACTOR BAMA"/>
    <property type="match status" value="1"/>
</dbReference>
<evidence type="ECO:0000256" key="7">
    <source>
        <dbReference type="ARBA" id="ARBA00023237"/>
    </source>
</evidence>
<dbReference type="Gene3D" id="2.40.160.50">
    <property type="entry name" value="membrane protein fhac: a member of the omp85/tpsb transporter family"/>
    <property type="match status" value="1"/>
</dbReference>
<dbReference type="PROSITE" id="PS51779">
    <property type="entry name" value="POTRA"/>
    <property type="match status" value="5"/>
</dbReference>
<keyword evidence="2 8" id="KW-1134">Transmembrane beta strand</keyword>
<dbReference type="Proteomes" id="UP000286482">
    <property type="component" value="Unassembled WGS sequence"/>
</dbReference>
<keyword evidence="12" id="KW-1185">Reference proteome</keyword>
<evidence type="ECO:0000313" key="12">
    <source>
        <dbReference type="Proteomes" id="UP000286482"/>
    </source>
</evidence>
<dbReference type="RefSeq" id="WP_120356022.1">
    <property type="nucleotide sequence ID" value="NZ_RAQO01000008.1"/>
</dbReference>
<evidence type="ECO:0000256" key="1">
    <source>
        <dbReference type="ARBA" id="ARBA00004370"/>
    </source>
</evidence>
<dbReference type="PIRSF" id="PIRSF006076">
    <property type="entry name" value="OM_assembly_OMP85"/>
    <property type="match status" value="1"/>
</dbReference>
<dbReference type="InterPro" id="IPR039910">
    <property type="entry name" value="D15-like"/>
</dbReference>
<proteinExistence type="inferred from homology"/>
<feature type="chain" id="PRO_5019592166" description="Outer membrane protein assembly factor BamA" evidence="8">
    <location>
        <begin position="24"/>
        <end position="805"/>
    </location>
</feature>
<evidence type="ECO:0000256" key="3">
    <source>
        <dbReference type="ARBA" id="ARBA00022692"/>
    </source>
</evidence>
<evidence type="ECO:0000256" key="6">
    <source>
        <dbReference type="ARBA" id="ARBA00023136"/>
    </source>
</evidence>
<evidence type="ECO:0000256" key="8">
    <source>
        <dbReference type="HAMAP-Rule" id="MF_01430"/>
    </source>
</evidence>
<feature type="domain" description="POTRA" evidence="10">
    <location>
        <begin position="27"/>
        <end position="94"/>
    </location>
</feature>
<dbReference type="FunFam" id="3.10.20.310:FF:000003">
    <property type="entry name" value="Outer membrane protein assembly factor BamA"/>
    <property type="match status" value="1"/>
</dbReference>
<evidence type="ECO:0000256" key="2">
    <source>
        <dbReference type="ARBA" id="ARBA00022452"/>
    </source>
</evidence>
<dbReference type="HAMAP" id="MF_01430">
    <property type="entry name" value="OM_assembly_BamA"/>
    <property type="match status" value="1"/>
</dbReference>
<feature type="domain" description="POTRA" evidence="10">
    <location>
        <begin position="178"/>
        <end position="266"/>
    </location>
</feature>
<protein>
    <recommendedName>
        <fullName evidence="8 9">Outer membrane protein assembly factor BamA</fullName>
    </recommendedName>
</protein>
<evidence type="ECO:0000313" key="11">
    <source>
        <dbReference type="EMBL" id="RKF15937.1"/>
    </source>
</evidence>
<dbReference type="Pfam" id="PF01103">
    <property type="entry name" value="Omp85"/>
    <property type="match status" value="1"/>
</dbReference>
<feature type="domain" description="POTRA" evidence="10">
    <location>
        <begin position="269"/>
        <end position="347"/>
    </location>
</feature>
<reference evidence="11 12" key="1">
    <citation type="submission" date="2018-09" db="EMBL/GenBank/DDBJ databases">
        <authorList>
            <person name="Wang Z."/>
        </authorList>
    </citation>
    <scope>NUCLEOTIDE SEQUENCE [LARGE SCALE GENOMIC DNA]</scope>
    <source>
        <strain evidence="11 12">ALS 81</strain>
    </source>
</reference>